<evidence type="ECO:0000313" key="9">
    <source>
        <dbReference type="Proteomes" id="UP000321046"/>
    </source>
</evidence>
<dbReference type="SUPFAM" id="SSF88946">
    <property type="entry name" value="Sigma2 domain of RNA polymerase sigma factors"/>
    <property type="match status" value="1"/>
</dbReference>
<dbReference type="Pfam" id="PF04542">
    <property type="entry name" value="Sigma70_r2"/>
    <property type="match status" value="1"/>
</dbReference>
<dbReference type="OrthoDB" id="3688906at2"/>
<dbReference type="AlphaFoldDB" id="A0A5C6WUF2"/>
<dbReference type="InterPro" id="IPR013249">
    <property type="entry name" value="RNA_pol_sigma70_r4_t2"/>
</dbReference>
<dbReference type="PANTHER" id="PTHR43133">
    <property type="entry name" value="RNA POLYMERASE ECF-TYPE SIGMA FACTO"/>
    <property type="match status" value="1"/>
</dbReference>
<evidence type="ECO:0000256" key="1">
    <source>
        <dbReference type="ARBA" id="ARBA00010641"/>
    </source>
</evidence>
<dbReference type="GO" id="GO:0006352">
    <property type="term" value="P:DNA-templated transcription initiation"/>
    <property type="evidence" value="ECO:0007669"/>
    <property type="project" value="InterPro"/>
</dbReference>
<dbReference type="CDD" id="cd06171">
    <property type="entry name" value="Sigma70_r4"/>
    <property type="match status" value="1"/>
</dbReference>
<dbReference type="Gene3D" id="1.10.10.10">
    <property type="entry name" value="Winged helix-like DNA-binding domain superfamily/Winged helix DNA-binding domain"/>
    <property type="match status" value="1"/>
</dbReference>
<name>A0A5C6WUF2_9DELT</name>
<dbReference type="InterPro" id="IPR036388">
    <property type="entry name" value="WH-like_DNA-bd_sf"/>
</dbReference>
<evidence type="ECO:0000256" key="4">
    <source>
        <dbReference type="ARBA" id="ARBA00023125"/>
    </source>
</evidence>
<dbReference type="PANTHER" id="PTHR43133:SF8">
    <property type="entry name" value="RNA POLYMERASE SIGMA FACTOR HI_1459-RELATED"/>
    <property type="match status" value="1"/>
</dbReference>
<dbReference type="NCBIfam" id="TIGR02937">
    <property type="entry name" value="sigma70-ECF"/>
    <property type="match status" value="1"/>
</dbReference>
<evidence type="ECO:0000259" key="6">
    <source>
        <dbReference type="Pfam" id="PF04542"/>
    </source>
</evidence>
<dbReference type="GO" id="GO:0016987">
    <property type="term" value="F:sigma factor activity"/>
    <property type="evidence" value="ECO:0007669"/>
    <property type="project" value="UniProtKB-KW"/>
</dbReference>
<protein>
    <submittedName>
        <fullName evidence="8">RNA polymerase sigma factor</fullName>
    </submittedName>
</protein>
<dbReference type="RefSeq" id="WP_146976921.1">
    <property type="nucleotide sequence ID" value="NZ_VOSL01000141.1"/>
</dbReference>
<dbReference type="Proteomes" id="UP000321046">
    <property type="component" value="Unassembled WGS sequence"/>
</dbReference>
<keyword evidence="3" id="KW-0731">Sigma factor</keyword>
<dbReference type="SUPFAM" id="SSF88659">
    <property type="entry name" value="Sigma3 and sigma4 domains of RNA polymerase sigma factors"/>
    <property type="match status" value="1"/>
</dbReference>
<keyword evidence="2" id="KW-0805">Transcription regulation</keyword>
<dbReference type="InterPro" id="IPR013324">
    <property type="entry name" value="RNA_pol_sigma_r3/r4-like"/>
</dbReference>
<comment type="similarity">
    <text evidence="1">Belongs to the sigma-70 factor family. ECF subfamily.</text>
</comment>
<dbReference type="InterPro" id="IPR039425">
    <property type="entry name" value="RNA_pol_sigma-70-like"/>
</dbReference>
<organism evidence="8 9">
    <name type="scientific">Lujinxingia vulgaris</name>
    <dbReference type="NCBI Taxonomy" id="2600176"/>
    <lineage>
        <taxon>Bacteria</taxon>
        <taxon>Deltaproteobacteria</taxon>
        <taxon>Bradymonadales</taxon>
        <taxon>Lujinxingiaceae</taxon>
        <taxon>Lujinxingia</taxon>
    </lineage>
</organism>
<accession>A0A5C6WUF2</accession>
<dbReference type="InterPro" id="IPR014284">
    <property type="entry name" value="RNA_pol_sigma-70_dom"/>
</dbReference>
<evidence type="ECO:0000256" key="5">
    <source>
        <dbReference type="ARBA" id="ARBA00023163"/>
    </source>
</evidence>
<dbReference type="InterPro" id="IPR007627">
    <property type="entry name" value="RNA_pol_sigma70_r2"/>
</dbReference>
<evidence type="ECO:0000313" key="8">
    <source>
        <dbReference type="EMBL" id="TXD32020.1"/>
    </source>
</evidence>
<dbReference type="EMBL" id="VOSL01000141">
    <property type="protein sequence ID" value="TXD32020.1"/>
    <property type="molecule type" value="Genomic_DNA"/>
</dbReference>
<evidence type="ECO:0000256" key="3">
    <source>
        <dbReference type="ARBA" id="ARBA00023082"/>
    </source>
</evidence>
<dbReference type="Gene3D" id="1.10.1740.10">
    <property type="match status" value="1"/>
</dbReference>
<dbReference type="Pfam" id="PF08281">
    <property type="entry name" value="Sigma70_r4_2"/>
    <property type="match status" value="1"/>
</dbReference>
<keyword evidence="5" id="KW-0804">Transcription</keyword>
<gene>
    <name evidence="8" type="ORF">FRC96_19145</name>
</gene>
<evidence type="ECO:0000256" key="2">
    <source>
        <dbReference type="ARBA" id="ARBA00023015"/>
    </source>
</evidence>
<feature type="domain" description="RNA polymerase sigma-70 region 2" evidence="6">
    <location>
        <begin position="8"/>
        <end position="72"/>
    </location>
</feature>
<proteinExistence type="inferred from homology"/>
<feature type="domain" description="RNA polymerase sigma factor 70 region 4 type 2" evidence="7">
    <location>
        <begin position="104"/>
        <end position="155"/>
    </location>
</feature>
<dbReference type="InterPro" id="IPR013325">
    <property type="entry name" value="RNA_pol_sigma_r2"/>
</dbReference>
<sequence length="172" mass="19239">MTPLRHQIEALHADAFRWALHQAGDRQLAEDALQAAYEALLSGAASCREPEAFKSFFFGVVRNKVRALRRRQTLSRFVALDFNALQKRPAPPPSSSGADPRVAAVQQALLTLSPRQRDLIELVFYHELTLDEAARTLGINPGTARTHYDRAKRALRTHLDAQEDACLSNPTR</sequence>
<reference evidence="8 9" key="1">
    <citation type="submission" date="2019-08" db="EMBL/GenBank/DDBJ databases">
        <title>Bradymonadales sp. TMQ2.</title>
        <authorList>
            <person name="Liang Q."/>
        </authorList>
    </citation>
    <scope>NUCLEOTIDE SEQUENCE [LARGE SCALE GENOMIC DNA]</scope>
    <source>
        <strain evidence="8 9">TMQ2</strain>
    </source>
</reference>
<evidence type="ECO:0000259" key="7">
    <source>
        <dbReference type="Pfam" id="PF08281"/>
    </source>
</evidence>
<comment type="caution">
    <text evidence="8">The sequence shown here is derived from an EMBL/GenBank/DDBJ whole genome shotgun (WGS) entry which is preliminary data.</text>
</comment>
<dbReference type="GO" id="GO:0003677">
    <property type="term" value="F:DNA binding"/>
    <property type="evidence" value="ECO:0007669"/>
    <property type="project" value="UniProtKB-KW"/>
</dbReference>
<keyword evidence="4" id="KW-0238">DNA-binding</keyword>